<keyword evidence="5" id="KW-1133">Transmembrane helix</keyword>
<keyword evidence="9" id="KW-1185">Reference proteome</keyword>
<dbReference type="InterPro" id="IPR011545">
    <property type="entry name" value="DEAD/DEAH_box_helicase_dom"/>
</dbReference>
<dbReference type="PROSITE" id="PS51192">
    <property type="entry name" value="HELICASE_ATP_BIND_1"/>
    <property type="match status" value="1"/>
</dbReference>
<dbReference type="EC" id="3.6.4.13" evidence="8"/>
<dbReference type="SUPFAM" id="SSF52540">
    <property type="entry name" value="P-loop containing nucleoside triphosphate hydrolases"/>
    <property type="match status" value="1"/>
</dbReference>
<dbReference type="SMART" id="SM00487">
    <property type="entry name" value="DEXDc"/>
    <property type="match status" value="1"/>
</dbReference>
<dbReference type="InterPro" id="IPR014001">
    <property type="entry name" value="Helicase_ATP-bd"/>
</dbReference>
<feature type="transmembrane region" description="Helical" evidence="5">
    <location>
        <begin position="36"/>
        <end position="57"/>
    </location>
</feature>
<dbReference type="GO" id="GO:0003676">
    <property type="term" value="F:nucleic acid binding"/>
    <property type="evidence" value="ECO:0007669"/>
    <property type="project" value="InterPro"/>
</dbReference>
<feature type="domain" description="Helicase C-terminal" evidence="7">
    <location>
        <begin position="396"/>
        <end position="551"/>
    </location>
</feature>
<evidence type="ECO:0000256" key="2">
    <source>
        <dbReference type="ARBA" id="ARBA00022801"/>
    </source>
</evidence>
<protein>
    <submittedName>
        <fullName evidence="8">ERCC4-like helicase</fullName>
        <ecNumber evidence="8">3.6.4.13</ecNumber>
    </submittedName>
</protein>
<keyword evidence="5" id="KW-0812">Transmembrane</keyword>
<proteinExistence type="predicted"/>
<name>A0A557SW93_9ARCH</name>
<keyword evidence="5" id="KW-0472">Membrane</keyword>
<feature type="domain" description="Helicase ATP-binding" evidence="6">
    <location>
        <begin position="25"/>
        <end position="197"/>
    </location>
</feature>
<evidence type="ECO:0000256" key="1">
    <source>
        <dbReference type="ARBA" id="ARBA00022741"/>
    </source>
</evidence>
<keyword evidence="2 8" id="KW-0378">Hydrolase</keyword>
<reference evidence="8 9" key="1">
    <citation type="journal article" date="2019" name="Front. Microbiol.">
        <title>Ammonia Oxidation by the Arctic Terrestrial Thaumarchaeote Candidatus Nitrosocosmicus arcticus Is Stimulated by Increasing Temperatures.</title>
        <authorList>
            <person name="Alves R.J.E."/>
            <person name="Kerou M."/>
            <person name="Zappe A."/>
            <person name="Bittner R."/>
            <person name="Abby S.S."/>
            <person name="Schmidt H.A."/>
            <person name="Pfeifer K."/>
            <person name="Schleper C."/>
        </authorList>
    </citation>
    <scope>NUCLEOTIDE SEQUENCE [LARGE SCALE GENOMIC DNA]</scope>
    <source>
        <strain evidence="8 9">Kfb</strain>
    </source>
</reference>
<comment type="caution">
    <text evidence="8">The sequence shown here is derived from an EMBL/GenBank/DDBJ whole genome shotgun (WGS) entry which is preliminary data.</text>
</comment>
<dbReference type="InterPro" id="IPR027417">
    <property type="entry name" value="P-loop_NTPase"/>
</dbReference>
<dbReference type="Gene3D" id="1.20.1320.20">
    <property type="entry name" value="hef helicase domain"/>
    <property type="match status" value="1"/>
</dbReference>
<dbReference type="Gene3D" id="3.40.50.300">
    <property type="entry name" value="P-loop containing nucleotide triphosphate hydrolases"/>
    <property type="match status" value="2"/>
</dbReference>
<dbReference type="SMART" id="SM00490">
    <property type="entry name" value="HELICc"/>
    <property type="match status" value="1"/>
</dbReference>
<dbReference type="GO" id="GO:0005524">
    <property type="term" value="F:ATP binding"/>
    <property type="evidence" value="ECO:0007669"/>
    <property type="project" value="UniProtKB-KW"/>
</dbReference>
<dbReference type="Pfam" id="PF00270">
    <property type="entry name" value="DEAD"/>
    <property type="match status" value="1"/>
</dbReference>
<dbReference type="EMBL" id="VOAH01000005">
    <property type="protein sequence ID" value="TVP40869.1"/>
    <property type="molecule type" value="Genomic_DNA"/>
</dbReference>
<evidence type="ECO:0000259" key="7">
    <source>
        <dbReference type="PROSITE" id="PS51194"/>
    </source>
</evidence>
<evidence type="ECO:0000313" key="8">
    <source>
        <dbReference type="EMBL" id="TVP40869.1"/>
    </source>
</evidence>
<dbReference type="Proteomes" id="UP000315289">
    <property type="component" value="Unassembled WGS sequence"/>
</dbReference>
<accession>A0A557SW93</accession>
<dbReference type="PANTHER" id="PTHR14025:SF20">
    <property type="entry name" value="FANCONI ANEMIA GROUP M PROTEIN"/>
    <property type="match status" value="1"/>
</dbReference>
<dbReference type="PANTHER" id="PTHR14025">
    <property type="entry name" value="FANCONI ANEMIA GROUP M FANCM FAMILY MEMBER"/>
    <property type="match status" value="1"/>
</dbReference>
<evidence type="ECO:0000256" key="3">
    <source>
        <dbReference type="ARBA" id="ARBA00022806"/>
    </source>
</evidence>
<gene>
    <name evidence="8" type="ORF">NARC_50050</name>
</gene>
<keyword evidence="1" id="KW-0547">Nucleotide-binding</keyword>
<dbReference type="InterPro" id="IPR001650">
    <property type="entry name" value="Helicase_C-like"/>
</dbReference>
<organism evidence="8 9">
    <name type="scientific">Candidatus Nitrosocosmicus arcticus</name>
    <dbReference type="NCBI Taxonomy" id="2035267"/>
    <lineage>
        <taxon>Archaea</taxon>
        <taxon>Nitrososphaerota</taxon>
        <taxon>Nitrososphaeria</taxon>
        <taxon>Nitrososphaerales</taxon>
        <taxon>Nitrososphaeraceae</taxon>
        <taxon>Candidatus Nitrosocosmicus</taxon>
    </lineage>
</organism>
<dbReference type="GO" id="GO:0140097">
    <property type="term" value="F:catalytic activity, acting on DNA"/>
    <property type="evidence" value="ECO:0007669"/>
    <property type="project" value="UniProtKB-ARBA"/>
</dbReference>
<keyword evidence="3 8" id="KW-0347">Helicase</keyword>
<evidence type="ECO:0000256" key="5">
    <source>
        <dbReference type="SAM" id="Phobius"/>
    </source>
</evidence>
<dbReference type="PROSITE" id="PS51194">
    <property type="entry name" value="HELICASE_CTER"/>
    <property type="match status" value="1"/>
</dbReference>
<sequence length="781" mass="90122">MVKNYFTHPLLRGEMIEYRQYQQDIVNRALYKNSLIVIPTSLGKTIVALLVCLDILLNWKKSKILILAPTRPLVFQHFELFKMNTLLSGQCVALTGKIAPEIRKTIWKSSSIRVYFATPELVKNDIQDSILKKDEFYLIVFDEAQRAVKDYSYTSISKQFYKNSDHDKLPLVIGLSASPGAKEEKIKEICSNLFIEQIIAKSERDDDVLPYVFETHVEHCSIEMNDYHKDLSALLNSMIYDNINWLINNRFIKKKKVESVYRKDLLSLGDYIKSNLDPKNMNFFLLTALKFQSLSLILLYCRDLVESQGSFTLKKFLDNAKENSESKTYQELFLDSRIKEIIKILKDHDNEPPPKLEKVLSVVSQFLDSRGDIKTAKDSLRDTDNVTTKQSDSDYEDKQIPTNYQKKILIFSQYRDTLEEITTFLNDNGISCKGFYGQSNKNGQKGLTQDKQLSILGDFRLGKFPVLVATSVAEEGLNIPNVDLVLFYEPVPSEIRFIQRKGRTGRFSNGKVIILISEDSIDTKYLEISKRRVNRMKSSLQNTNFTLEKYGKRAFENPDKMLESELFFLYEKSKKCSEFVKEDNYNESTNPILDSISSNSNKKIKGLMKRLSYRHRSSNDSELSASFTRKNLEDLYEISLNLDRKKIVERVQRQIHDLLGKAGKNGLEVSYLNEVVGLDQEIIRKAIENLTKMKRTVWVNKNTIALIESVKFLPGHKYSISIEKIVMGKAIVIVNEKWYASLKHQDYFGPRALLKKGNTFNIIGEMYRSAGILHLIVKKII</sequence>
<dbReference type="Pfam" id="PF00271">
    <property type="entry name" value="Helicase_C"/>
    <property type="match status" value="1"/>
</dbReference>
<evidence type="ECO:0000313" key="9">
    <source>
        <dbReference type="Proteomes" id="UP000315289"/>
    </source>
</evidence>
<evidence type="ECO:0000256" key="4">
    <source>
        <dbReference type="ARBA" id="ARBA00022840"/>
    </source>
</evidence>
<keyword evidence="4" id="KW-0067">ATP-binding</keyword>
<dbReference type="GO" id="GO:0003724">
    <property type="term" value="F:RNA helicase activity"/>
    <property type="evidence" value="ECO:0007669"/>
    <property type="project" value="UniProtKB-EC"/>
</dbReference>
<dbReference type="AlphaFoldDB" id="A0A557SW93"/>
<evidence type="ECO:0000259" key="6">
    <source>
        <dbReference type="PROSITE" id="PS51192"/>
    </source>
</evidence>
<dbReference type="GO" id="GO:0016787">
    <property type="term" value="F:hydrolase activity"/>
    <property type="evidence" value="ECO:0007669"/>
    <property type="project" value="UniProtKB-KW"/>
</dbReference>